<evidence type="ECO:0000256" key="2">
    <source>
        <dbReference type="SAM" id="MobiDB-lite"/>
    </source>
</evidence>
<dbReference type="SUPFAM" id="SSF53955">
    <property type="entry name" value="Lysozyme-like"/>
    <property type="match status" value="1"/>
</dbReference>
<feature type="compositionally biased region" description="Polar residues" evidence="2">
    <location>
        <begin position="388"/>
        <end position="397"/>
    </location>
</feature>
<comment type="similarity">
    <text evidence="1">Belongs to the transglycosylase Slt family.</text>
</comment>
<feature type="compositionally biased region" description="Low complexity" evidence="2">
    <location>
        <begin position="398"/>
        <end position="411"/>
    </location>
</feature>
<feature type="signal peptide" evidence="3">
    <location>
        <begin position="1"/>
        <end position="18"/>
    </location>
</feature>
<proteinExistence type="inferred from homology"/>
<dbReference type="InterPro" id="IPR008258">
    <property type="entry name" value="Transglycosylase_SLT_dom_1"/>
</dbReference>
<dbReference type="CDD" id="cd00118">
    <property type="entry name" value="LysM"/>
    <property type="match status" value="2"/>
</dbReference>
<keyword evidence="6" id="KW-1185">Reference proteome</keyword>
<protein>
    <submittedName>
        <fullName evidence="5">Transglycosylase SLT domain-containing protein</fullName>
    </submittedName>
</protein>
<feature type="chain" id="PRO_5046731237" evidence="3">
    <location>
        <begin position="19"/>
        <end position="461"/>
    </location>
</feature>
<evidence type="ECO:0000256" key="3">
    <source>
        <dbReference type="SAM" id="SignalP"/>
    </source>
</evidence>
<evidence type="ECO:0000313" key="5">
    <source>
        <dbReference type="EMBL" id="GAA5083741.1"/>
    </source>
</evidence>
<accession>A0ABP9LR58</accession>
<keyword evidence="3" id="KW-0732">Signal</keyword>
<gene>
    <name evidence="5" type="ORF">GCM10023337_00700</name>
</gene>
<dbReference type="InterPro" id="IPR018392">
    <property type="entry name" value="LysM"/>
</dbReference>
<evidence type="ECO:0000313" key="6">
    <source>
        <dbReference type="Proteomes" id="UP001500227"/>
    </source>
</evidence>
<evidence type="ECO:0000256" key="1">
    <source>
        <dbReference type="ARBA" id="ARBA00007734"/>
    </source>
</evidence>
<dbReference type="Pfam" id="PF01476">
    <property type="entry name" value="LysM"/>
    <property type="match status" value="2"/>
</dbReference>
<reference evidence="6" key="1">
    <citation type="journal article" date="2019" name="Int. J. Syst. Evol. Microbiol.">
        <title>The Global Catalogue of Microorganisms (GCM) 10K type strain sequencing project: providing services to taxonomists for standard genome sequencing and annotation.</title>
        <authorList>
            <consortium name="The Broad Institute Genomics Platform"/>
            <consortium name="The Broad Institute Genome Sequencing Center for Infectious Disease"/>
            <person name="Wu L."/>
            <person name="Ma J."/>
        </authorList>
    </citation>
    <scope>NUCLEOTIDE SEQUENCE [LARGE SCALE GENOMIC DNA]</scope>
    <source>
        <strain evidence="6">JCM 18423</strain>
    </source>
</reference>
<dbReference type="EMBL" id="BAABKD010000001">
    <property type="protein sequence ID" value="GAA5083741.1"/>
    <property type="molecule type" value="Genomic_DNA"/>
</dbReference>
<dbReference type="InterPro" id="IPR036779">
    <property type="entry name" value="LysM_dom_sf"/>
</dbReference>
<organism evidence="5 6">
    <name type="scientific">Paenalcaligenes hermetiae</name>
    <dbReference type="NCBI Taxonomy" id="1157987"/>
    <lineage>
        <taxon>Bacteria</taxon>
        <taxon>Pseudomonadati</taxon>
        <taxon>Pseudomonadota</taxon>
        <taxon>Betaproteobacteria</taxon>
        <taxon>Burkholderiales</taxon>
        <taxon>Alcaligenaceae</taxon>
        <taxon>Paenalcaligenes</taxon>
    </lineage>
</organism>
<dbReference type="PANTHER" id="PTHR33734:SF22">
    <property type="entry name" value="MEMBRANE-BOUND LYTIC MUREIN TRANSGLYCOSYLASE D"/>
    <property type="match status" value="1"/>
</dbReference>
<comment type="caution">
    <text evidence="5">The sequence shown here is derived from an EMBL/GenBank/DDBJ whole genome shotgun (WGS) entry which is preliminary data.</text>
</comment>
<feature type="domain" description="LysM" evidence="4">
    <location>
        <begin position="318"/>
        <end position="363"/>
    </location>
</feature>
<dbReference type="PROSITE" id="PS51782">
    <property type="entry name" value="LYSM"/>
    <property type="match status" value="2"/>
</dbReference>
<dbReference type="InterPro" id="IPR023346">
    <property type="entry name" value="Lysozyme-like_dom_sf"/>
</dbReference>
<dbReference type="Pfam" id="PF01464">
    <property type="entry name" value="SLT"/>
    <property type="match status" value="1"/>
</dbReference>
<feature type="domain" description="LysM" evidence="4">
    <location>
        <begin position="412"/>
        <end position="455"/>
    </location>
</feature>
<dbReference type="Gene3D" id="3.10.350.10">
    <property type="entry name" value="LysM domain"/>
    <property type="match status" value="2"/>
</dbReference>
<dbReference type="PROSITE" id="PS00922">
    <property type="entry name" value="TRANSGLYCOSYLASE"/>
    <property type="match status" value="1"/>
</dbReference>
<dbReference type="PANTHER" id="PTHR33734">
    <property type="entry name" value="LYSM DOMAIN-CONTAINING GPI-ANCHORED PROTEIN 2"/>
    <property type="match status" value="1"/>
</dbReference>
<name>A0ABP9LR58_9BURK</name>
<dbReference type="RefSeq" id="WP_345368784.1">
    <property type="nucleotide sequence ID" value="NZ_BAABKD010000001.1"/>
</dbReference>
<dbReference type="CDD" id="cd16894">
    <property type="entry name" value="MltD-like"/>
    <property type="match status" value="1"/>
</dbReference>
<dbReference type="SMART" id="SM00257">
    <property type="entry name" value="LysM"/>
    <property type="match status" value="2"/>
</dbReference>
<dbReference type="InterPro" id="IPR000189">
    <property type="entry name" value="Transglyc_AS"/>
</dbReference>
<dbReference type="SUPFAM" id="SSF54106">
    <property type="entry name" value="LysM domain"/>
    <property type="match status" value="2"/>
</dbReference>
<feature type="region of interest" description="Disordered" evidence="2">
    <location>
        <begin position="388"/>
        <end position="415"/>
    </location>
</feature>
<dbReference type="PROSITE" id="PS51257">
    <property type="entry name" value="PROKAR_LIPOPROTEIN"/>
    <property type="match status" value="1"/>
</dbReference>
<dbReference type="Gene3D" id="1.10.530.10">
    <property type="match status" value="1"/>
</dbReference>
<evidence type="ECO:0000259" key="4">
    <source>
        <dbReference type="PROSITE" id="PS51782"/>
    </source>
</evidence>
<sequence>MKSLRLFLIGLIVVLAGCATQQKQSMHSGPQIAADTSRTIDLTHPPKDMWDRIRRGYAIPNLRTPLVDYWTDYYARNARSVSVMSERASKYLYHIVDELERRGMPTELALLPFVESAYNPTAYSKAHASGLWQFIPSTAKDFNLQQDWWLDQRRDPIASTQAALDYLEYLYEFQGDWYLALASYNWGQGSVRRAIEKNEKAGLGIDYLSLTMPEETRNYVPKLQAIKNIITHPEKYGIQLPIVQNEPYFITVKRNDHIDIEVAAELAEMSLDDFKFLNPAYNRGTIPAHSATLILPKDKADIFQTNIQRYQGRLSHWDIYRPKPGESYADIAKRHGIALSQLRSVNGISSRQTKAVAAQTLLVPATTADLHADPLGVQLASLQNTPALPSQATTSPRTQAKATAQANTAATRSHTVRKGDTLYSIARRYNTTVNTLQQLNNLKSTQLAPGLRLRLPGPTRG</sequence>
<dbReference type="Proteomes" id="UP001500227">
    <property type="component" value="Unassembled WGS sequence"/>
</dbReference>